<reference evidence="8 9" key="1">
    <citation type="journal article" date="2016" name="Nat. Commun.">
        <title>Thousands of microbial genomes shed light on interconnected biogeochemical processes in an aquifer system.</title>
        <authorList>
            <person name="Anantharaman K."/>
            <person name="Brown C.T."/>
            <person name="Hug L.A."/>
            <person name="Sharon I."/>
            <person name="Castelle C.J."/>
            <person name="Probst A.J."/>
            <person name="Thomas B.C."/>
            <person name="Singh A."/>
            <person name="Wilkins M.J."/>
            <person name="Karaoz U."/>
            <person name="Brodie E.L."/>
            <person name="Williams K.H."/>
            <person name="Hubbard S.S."/>
            <person name="Banfield J.F."/>
        </authorList>
    </citation>
    <scope>NUCLEOTIDE SEQUENCE [LARGE SCALE GENOMIC DNA]</scope>
</reference>
<name>A0A1F7UP32_9BACT</name>
<evidence type="ECO:0000256" key="5">
    <source>
        <dbReference type="ARBA" id="ARBA00023002"/>
    </source>
</evidence>
<feature type="domain" description="FAD/NAD(P)-binding" evidence="7">
    <location>
        <begin position="28"/>
        <end position="402"/>
    </location>
</feature>
<dbReference type="InterPro" id="IPR036188">
    <property type="entry name" value="FAD/NAD-bd_sf"/>
</dbReference>
<dbReference type="GO" id="GO:0003955">
    <property type="term" value="F:NAD(P)H dehydrogenase (quinone) activity"/>
    <property type="evidence" value="ECO:0007669"/>
    <property type="project" value="TreeGrafter"/>
</dbReference>
<gene>
    <name evidence="8" type="ORF">A3B21_01675</name>
</gene>
<comment type="caution">
    <text evidence="8">The sequence shown here is derived from an EMBL/GenBank/DDBJ whole genome shotgun (WGS) entry which is preliminary data.</text>
</comment>
<evidence type="ECO:0000256" key="6">
    <source>
        <dbReference type="SAM" id="MobiDB-lite"/>
    </source>
</evidence>
<dbReference type="Proteomes" id="UP000176897">
    <property type="component" value="Unassembled WGS sequence"/>
</dbReference>
<dbReference type="InterPro" id="IPR051169">
    <property type="entry name" value="NADH-Q_oxidoreductase"/>
</dbReference>
<evidence type="ECO:0000313" key="9">
    <source>
        <dbReference type="Proteomes" id="UP000176897"/>
    </source>
</evidence>
<protein>
    <recommendedName>
        <fullName evidence="7">FAD/NAD(P)-binding domain-containing protein</fullName>
    </recommendedName>
</protein>
<dbReference type="InterPro" id="IPR023753">
    <property type="entry name" value="FAD/NAD-binding_dom"/>
</dbReference>
<dbReference type="PRINTS" id="PR00411">
    <property type="entry name" value="PNDRDTASEI"/>
</dbReference>
<evidence type="ECO:0000313" key="8">
    <source>
        <dbReference type="EMBL" id="OGL80063.1"/>
    </source>
</evidence>
<evidence type="ECO:0000256" key="3">
    <source>
        <dbReference type="ARBA" id="ARBA00022630"/>
    </source>
</evidence>
<evidence type="ECO:0000256" key="1">
    <source>
        <dbReference type="ARBA" id="ARBA00001974"/>
    </source>
</evidence>
<organism evidence="8 9">
    <name type="scientific">Candidatus Uhrbacteria bacterium RIFCSPLOWO2_01_FULL_47_24</name>
    <dbReference type="NCBI Taxonomy" id="1802401"/>
    <lineage>
        <taxon>Bacteria</taxon>
        <taxon>Candidatus Uhriibacteriota</taxon>
    </lineage>
</organism>
<dbReference type="AlphaFoldDB" id="A0A1F7UP32"/>
<dbReference type="Pfam" id="PF07992">
    <property type="entry name" value="Pyr_redox_2"/>
    <property type="match status" value="1"/>
</dbReference>
<evidence type="ECO:0000256" key="2">
    <source>
        <dbReference type="ARBA" id="ARBA00005272"/>
    </source>
</evidence>
<evidence type="ECO:0000256" key="4">
    <source>
        <dbReference type="ARBA" id="ARBA00022827"/>
    </source>
</evidence>
<dbReference type="PANTHER" id="PTHR42913:SF3">
    <property type="entry name" value="64 KDA MITOCHONDRIAL NADH DEHYDROGENASE (EUROFUNG)"/>
    <property type="match status" value="1"/>
</dbReference>
<dbReference type="STRING" id="1802401.A3B21_01675"/>
<dbReference type="PRINTS" id="PR00368">
    <property type="entry name" value="FADPNR"/>
</dbReference>
<evidence type="ECO:0000259" key="7">
    <source>
        <dbReference type="Pfam" id="PF07992"/>
    </source>
</evidence>
<accession>A0A1F7UP32</accession>
<feature type="compositionally biased region" description="Basic and acidic residues" evidence="6">
    <location>
        <begin position="143"/>
        <end position="152"/>
    </location>
</feature>
<sequence>MEVAGLIYFCYTICITPAKDRRLPMIKNIVILGAGFGGLRVALNVEADIRRYLRGSTPEAEEWKVILIDRNPYHLYYPKLYDIAVPEGAEPSPAIEIREILKGTRVEFVQGEVQRVDCKARVVEVTPSPDLRSSSPEGVEDGPSERRPRGGKGEGLSYEYLVLALGADTDFFGIEGLQEYGCTLKSVSDAQKIRTMIEQFLKVPDKKLEIMIGGAGATGVEVAAELAHLFRNISRDRWSVTIVEALPRILSMFPLALSQYAHLRLERLGVHLMLDTCIKKVDSAHSREIATSPTAPRNDGAVIEVILAPRPLKPGEKEEELTCEFLPEHEKLVRADLLLWAGGIRPNPLMAQCGLPVDKKGRVEVDEHMAVRNLENVFAIGDNAFLLDPVMKQPVPAIAQAALLEAKIVAENITATIKGRLMKLYPFPKFPAIVPLGNKDAVALVGTHVVRGFSAWFLRQAADFRYYNSILPWWRAIKLCFFR</sequence>
<dbReference type="SUPFAM" id="SSF51905">
    <property type="entry name" value="FAD/NAD(P)-binding domain"/>
    <property type="match status" value="1"/>
</dbReference>
<keyword evidence="3" id="KW-0285">Flavoprotein</keyword>
<dbReference type="PANTHER" id="PTHR42913">
    <property type="entry name" value="APOPTOSIS-INDUCING FACTOR 1"/>
    <property type="match status" value="1"/>
</dbReference>
<comment type="similarity">
    <text evidence="2">Belongs to the NADH dehydrogenase family.</text>
</comment>
<dbReference type="EMBL" id="MGEJ01000014">
    <property type="protein sequence ID" value="OGL80063.1"/>
    <property type="molecule type" value="Genomic_DNA"/>
</dbReference>
<dbReference type="Gene3D" id="3.50.50.100">
    <property type="match status" value="1"/>
</dbReference>
<proteinExistence type="inferred from homology"/>
<feature type="region of interest" description="Disordered" evidence="6">
    <location>
        <begin position="127"/>
        <end position="152"/>
    </location>
</feature>
<dbReference type="GO" id="GO:0019646">
    <property type="term" value="P:aerobic electron transport chain"/>
    <property type="evidence" value="ECO:0007669"/>
    <property type="project" value="TreeGrafter"/>
</dbReference>
<keyword evidence="5" id="KW-0560">Oxidoreductase</keyword>
<comment type="cofactor">
    <cofactor evidence="1">
        <name>FAD</name>
        <dbReference type="ChEBI" id="CHEBI:57692"/>
    </cofactor>
</comment>
<keyword evidence="4" id="KW-0274">FAD</keyword>